<name>A0ABQ7Q387_PLUXY</name>
<comment type="caution">
    <text evidence="2">The sequence shown here is derived from an EMBL/GenBank/DDBJ whole genome shotgun (WGS) entry which is preliminary data.</text>
</comment>
<evidence type="ECO:0000259" key="1">
    <source>
        <dbReference type="Pfam" id="PF07727"/>
    </source>
</evidence>
<dbReference type="CDD" id="cd09272">
    <property type="entry name" value="RNase_HI_RT_Ty1"/>
    <property type="match status" value="1"/>
</dbReference>
<evidence type="ECO:0000313" key="3">
    <source>
        <dbReference type="Proteomes" id="UP000823941"/>
    </source>
</evidence>
<reference evidence="2 3" key="1">
    <citation type="submission" date="2021-06" db="EMBL/GenBank/DDBJ databases">
        <title>A haploid diamondback moth (Plutella xylostella L.) genome assembly resolves 31 chromosomes and identifies a diamide resistance mutation.</title>
        <authorList>
            <person name="Ward C.M."/>
            <person name="Perry K.D."/>
            <person name="Baker G."/>
            <person name="Powis K."/>
            <person name="Heckel D.G."/>
            <person name="Baxter S.W."/>
        </authorList>
    </citation>
    <scope>NUCLEOTIDE SEQUENCE [LARGE SCALE GENOMIC DNA]</scope>
    <source>
        <strain evidence="2 3">LV</strain>
        <tissue evidence="2">Single pupa</tissue>
    </source>
</reference>
<evidence type="ECO:0000313" key="2">
    <source>
        <dbReference type="EMBL" id="KAG7299388.1"/>
    </source>
</evidence>
<keyword evidence="3" id="KW-1185">Reference proteome</keyword>
<dbReference type="PANTHER" id="PTHR11439:SF483">
    <property type="entry name" value="PEPTIDE SYNTHASE GLIP-LIKE, PUTATIVE (AFU_ORTHOLOGUE AFUA_3G12920)-RELATED"/>
    <property type="match status" value="1"/>
</dbReference>
<gene>
    <name evidence="2" type="ORF">JYU34_016335</name>
</gene>
<organism evidence="2 3">
    <name type="scientific">Plutella xylostella</name>
    <name type="common">Diamondback moth</name>
    <name type="synonym">Plutella maculipennis</name>
    <dbReference type="NCBI Taxonomy" id="51655"/>
    <lineage>
        <taxon>Eukaryota</taxon>
        <taxon>Metazoa</taxon>
        <taxon>Ecdysozoa</taxon>
        <taxon>Arthropoda</taxon>
        <taxon>Hexapoda</taxon>
        <taxon>Insecta</taxon>
        <taxon>Pterygota</taxon>
        <taxon>Neoptera</taxon>
        <taxon>Endopterygota</taxon>
        <taxon>Lepidoptera</taxon>
        <taxon>Glossata</taxon>
        <taxon>Ditrysia</taxon>
        <taxon>Yponomeutoidea</taxon>
        <taxon>Plutellidae</taxon>
        <taxon>Plutella</taxon>
    </lineage>
</organism>
<dbReference type="SUPFAM" id="SSF56672">
    <property type="entry name" value="DNA/RNA polymerases"/>
    <property type="match status" value="1"/>
</dbReference>
<dbReference type="Proteomes" id="UP000823941">
    <property type="component" value="Chromosome 22"/>
</dbReference>
<dbReference type="InterPro" id="IPR013103">
    <property type="entry name" value="RVT_2"/>
</dbReference>
<feature type="domain" description="Reverse transcriptase Ty1/copia-type" evidence="1">
    <location>
        <begin position="23"/>
        <end position="265"/>
    </location>
</feature>
<dbReference type="EMBL" id="JAHIBW010000022">
    <property type="protein sequence ID" value="KAG7299388.1"/>
    <property type="molecule type" value="Genomic_DNA"/>
</dbReference>
<accession>A0ABQ7Q387</accession>
<dbReference type="Pfam" id="PF07727">
    <property type="entry name" value="RVT_2"/>
    <property type="match status" value="1"/>
</dbReference>
<dbReference type="PANTHER" id="PTHR11439">
    <property type="entry name" value="GAG-POL-RELATED RETROTRANSPOSON"/>
    <property type="match status" value="1"/>
</dbReference>
<protein>
    <recommendedName>
        <fullName evidence="1">Reverse transcriptase Ty1/copia-type domain-containing protein</fullName>
    </recommendedName>
</protein>
<dbReference type="InterPro" id="IPR043502">
    <property type="entry name" value="DNA/RNA_pol_sf"/>
</dbReference>
<proteinExistence type="predicted"/>
<sequence>MQRNDASKWQEAVQKELNTLRENNVWTVCHSEENVSKKTVSSKWVFKIKRANNECEYKARLVARGFEQCDAMELCDLYAPVAKLSTFRLFVCIATKLNLPIYQMDVTGAFLYGEIDEKVYLELPEGAYVDSKKIVTLNKSLYGLKKSPKYWNNKFNSVITKQGFVKSMSDPCLYTRCEGSARTYVLLYVDDLLIFGNDNKQISDLKSLLNNEFRMKDLGLISNFLGIHVEQNLNAGITDLNQKEYLENVLKKFDMSNCKGICSPMDLNFNTKILEDNNDSVCDKNIENKCRQIIGCLSYAVLGTRPDLCIAVSILSRYQNNANSALLTALKRVLRYVKYTLNYKLVYKCNSDLLFGYCDANWGGDLKDRRSTTGYCFKFAGCLISWSSKKQASVSLSSTESEYIAISMAASESCWLINLLKDFNIENVCPVTMFCDNQSAIMVANTESVKRLKHIDIRFHFIKELIKNGKLMLKYIKTEDQTADMFTKALNRNLLSRFIKNCGLYE</sequence>